<name>A0A3S2TS41_9BURK</name>
<proteinExistence type="predicted"/>
<evidence type="ECO:0000313" key="2">
    <source>
        <dbReference type="Proteomes" id="UP000288178"/>
    </source>
</evidence>
<protein>
    <submittedName>
        <fullName evidence="1">DUF4258 domain-containing protein</fullName>
    </submittedName>
</protein>
<dbReference type="Proteomes" id="UP000288178">
    <property type="component" value="Unassembled WGS sequence"/>
</dbReference>
<dbReference type="RefSeq" id="WP_128198113.1">
    <property type="nucleotide sequence ID" value="NZ_SACT01000002.1"/>
</dbReference>
<dbReference type="Pfam" id="PF14076">
    <property type="entry name" value="DUF4258"/>
    <property type="match status" value="1"/>
</dbReference>
<reference evidence="1 2" key="1">
    <citation type="submission" date="2019-01" db="EMBL/GenBank/DDBJ databases">
        <authorList>
            <person name="Chen W.-M."/>
        </authorList>
    </citation>
    <scope>NUCLEOTIDE SEQUENCE [LARGE SCALE GENOMIC DNA]</scope>
    <source>
        <strain evidence="1 2">ICH-3</strain>
    </source>
</reference>
<comment type="caution">
    <text evidence="1">The sequence shown here is derived from an EMBL/GenBank/DDBJ whole genome shotgun (WGS) entry which is preliminary data.</text>
</comment>
<dbReference type="AlphaFoldDB" id="A0A3S2TS41"/>
<keyword evidence="2" id="KW-1185">Reference proteome</keyword>
<evidence type="ECO:0000313" key="1">
    <source>
        <dbReference type="EMBL" id="RVT52741.1"/>
    </source>
</evidence>
<gene>
    <name evidence="1" type="ORF">ENE75_10035</name>
</gene>
<dbReference type="OrthoDB" id="8686983at2"/>
<dbReference type="InterPro" id="IPR025354">
    <property type="entry name" value="DUF4258"/>
</dbReference>
<organism evidence="1 2">
    <name type="scientific">Rubrivivax albus</name>
    <dbReference type="NCBI Taxonomy" id="2499835"/>
    <lineage>
        <taxon>Bacteria</taxon>
        <taxon>Pseudomonadati</taxon>
        <taxon>Pseudomonadota</taxon>
        <taxon>Betaproteobacteria</taxon>
        <taxon>Burkholderiales</taxon>
        <taxon>Sphaerotilaceae</taxon>
        <taxon>Rubrivivax</taxon>
    </lineage>
</organism>
<sequence>MSGPTDRQLERHIRASAADSANVVLTLHAERRMKQRRITRAMLAETLKMGLLARRPEPDMRHPGLKCEMRRLVAGVNVAAVVYVEYPQPALIVVTVIDVSEG</sequence>
<accession>A0A3S2TS41</accession>
<dbReference type="EMBL" id="SACT01000002">
    <property type="protein sequence ID" value="RVT52741.1"/>
    <property type="molecule type" value="Genomic_DNA"/>
</dbReference>